<dbReference type="InterPro" id="IPR036087">
    <property type="entry name" value="Nict_dMeBzImd_PRibTrfase_sf"/>
</dbReference>
<dbReference type="InterPro" id="IPR003200">
    <property type="entry name" value="Nict_dMeBzImd_PRibTrfase"/>
</dbReference>
<feature type="region of interest" description="Disordered" evidence="1">
    <location>
        <begin position="20"/>
        <end position="54"/>
    </location>
</feature>
<dbReference type="SUPFAM" id="SSF52733">
    <property type="entry name" value="Nicotinate mononucleotide:5,6-dimethylbenzimidazole phosphoribosyltransferase (CobT)"/>
    <property type="match status" value="1"/>
</dbReference>
<dbReference type="GO" id="GO:0008939">
    <property type="term" value="F:nicotinate-nucleotide-dimethylbenzimidazole phosphoribosyltransferase activity"/>
    <property type="evidence" value="ECO:0007669"/>
    <property type="project" value="InterPro"/>
</dbReference>
<dbReference type="KEGG" id="xyk:GT347_02955"/>
<proteinExistence type="predicted"/>
<evidence type="ECO:0000313" key="3">
    <source>
        <dbReference type="Proteomes" id="UP000464787"/>
    </source>
</evidence>
<keyword evidence="3" id="KW-1185">Reference proteome</keyword>
<dbReference type="AlphaFoldDB" id="A0A857IZK5"/>
<accession>A0A857IZK5</accession>
<dbReference type="Pfam" id="PF02277">
    <property type="entry name" value="DBI_PRT"/>
    <property type="match status" value="1"/>
</dbReference>
<reference evidence="2 3" key="1">
    <citation type="submission" date="2020-01" db="EMBL/GenBank/DDBJ databases">
        <title>Genome sequencing of strain KACC 21265.</title>
        <authorList>
            <person name="Heo J."/>
            <person name="Kim S.-J."/>
            <person name="Kim J.-S."/>
            <person name="Hong S.-B."/>
            <person name="Kwon S.-W."/>
        </authorList>
    </citation>
    <scope>NUCLEOTIDE SEQUENCE [LARGE SCALE GENOMIC DNA]</scope>
    <source>
        <strain evidence="2 3">KACC 21265</strain>
    </source>
</reference>
<dbReference type="Proteomes" id="UP000464787">
    <property type="component" value="Chromosome"/>
</dbReference>
<sequence>MRRALAYLWSMGAGDLSLGARLHRPPRPDRQGRRMNIAAGHDRRPARPGPGQRPVAAARLVGVPLEECTGAGTGLDETGIARKVAMLRGVLTLHAGLPGVAGDGEFRGGGGSTAA</sequence>
<name>A0A857IZK5_9BURK</name>
<evidence type="ECO:0000256" key="1">
    <source>
        <dbReference type="SAM" id="MobiDB-lite"/>
    </source>
</evidence>
<protein>
    <submittedName>
        <fullName evidence="2">Uncharacterized protein</fullName>
    </submittedName>
</protein>
<dbReference type="EMBL" id="CP047650">
    <property type="protein sequence ID" value="QHI97034.1"/>
    <property type="molecule type" value="Genomic_DNA"/>
</dbReference>
<gene>
    <name evidence="2" type="ORF">GT347_02955</name>
</gene>
<evidence type="ECO:0000313" key="2">
    <source>
        <dbReference type="EMBL" id="QHI97034.1"/>
    </source>
</evidence>
<organism evidence="2 3">
    <name type="scientific">Xylophilus rhododendri</name>
    <dbReference type="NCBI Taxonomy" id="2697032"/>
    <lineage>
        <taxon>Bacteria</taxon>
        <taxon>Pseudomonadati</taxon>
        <taxon>Pseudomonadota</taxon>
        <taxon>Betaproteobacteria</taxon>
        <taxon>Burkholderiales</taxon>
        <taxon>Xylophilus</taxon>
    </lineage>
</organism>